<accession>W1NNZ1</accession>
<reference evidence="2" key="1">
    <citation type="journal article" date="2013" name="Science">
        <title>The Amborella genome and the evolution of flowering plants.</title>
        <authorList>
            <consortium name="Amborella Genome Project"/>
        </authorList>
    </citation>
    <scope>NUCLEOTIDE SEQUENCE [LARGE SCALE GENOMIC DNA]</scope>
</reference>
<dbReference type="GO" id="GO:0005739">
    <property type="term" value="C:mitochondrion"/>
    <property type="evidence" value="ECO:0007669"/>
    <property type="project" value="GOC"/>
</dbReference>
<proteinExistence type="predicted"/>
<dbReference type="GO" id="GO:0051537">
    <property type="term" value="F:2 iron, 2 sulfur cluster binding"/>
    <property type="evidence" value="ECO:0007669"/>
    <property type="project" value="InterPro"/>
</dbReference>
<dbReference type="OMA" id="IHPKHVC"/>
<dbReference type="PANTHER" id="PTHR10134">
    <property type="entry name" value="CYTOCHROME B-C1 COMPLEX SUBUNIT RIESKE, MITOCHONDRIAL"/>
    <property type="match status" value="1"/>
</dbReference>
<dbReference type="Gramene" id="ERM97831">
    <property type="protein sequence ID" value="ERM97831"/>
    <property type="gene ID" value="AMTR_s00118p00072930"/>
</dbReference>
<dbReference type="SUPFAM" id="SSF81502">
    <property type="entry name" value="ISP transmembrane anchor"/>
    <property type="match status" value="1"/>
</dbReference>
<dbReference type="eggNOG" id="KOG1671">
    <property type="taxonomic scope" value="Eukaryota"/>
</dbReference>
<protein>
    <submittedName>
        <fullName evidence="1">Uncharacterized protein</fullName>
    </submittedName>
</protein>
<dbReference type="SUPFAM" id="SSF50022">
    <property type="entry name" value="ISP domain"/>
    <property type="match status" value="1"/>
</dbReference>
<sequence length="135" mass="15227">MLIFSFSFLRSCFSLETLAPKQDLSLPDVPATVAAIKNPTSKITHDEHTHEHLPPGDPSKRAFAYFVLTGGRFIYASPLGPQIHPKHVCNVTVKWRGKPVFIRLRTEEDIKLAKSVDLGQLRDPQPDEERVKNPE</sequence>
<dbReference type="EMBL" id="KI395787">
    <property type="protein sequence ID" value="ERM97831.1"/>
    <property type="molecule type" value="Genomic_DNA"/>
</dbReference>
<evidence type="ECO:0000313" key="1">
    <source>
        <dbReference type="EMBL" id="ERM97831.1"/>
    </source>
</evidence>
<dbReference type="Proteomes" id="UP000017836">
    <property type="component" value="Unassembled WGS sequence"/>
</dbReference>
<dbReference type="GO" id="GO:0016491">
    <property type="term" value="F:oxidoreductase activity"/>
    <property type="evidence" value="ECO:0000318"/>
    <property type="project" value="GO_Central"/>
</dbReference>
<organism evidence="1 2">
    <name type="scientific">Amborella trichopoda</name>
    <dbReference type="NCBI Taxonomy" id="13333"/>
    <lineage>
        <taxon>Eukaryota</taxon>
        <taxon>Viridiplantae</taxon>
        <taxon>Streptophyta</taxon>
        <taxon>Embryophyta</taxon>
        <taxon>Tracheophyta</taxon>
        <taxon>Spermatophyta</taxon>
        <taxon>Magnoliopsida</taxon>
        <taxon>Amborellales</taxon>
        <taxon>Amborellaceae</taxon>
        <taxon>Amborella</taxon>
    </lineage>
</organism>
<dbReference type="AlphaFoldDB" id="W1NNZ1"/>
<dbReference type="GO" id="GO:0045275">
    <property type="term" value="C:respiratory chain complex III"/>
    <property type="evidence" value="ECO:0000318"/>
    <property type="project" value="GO_Central"/>
</dbReference>
<name>W1NNZ1_AMBTC</name>
<dbReference type="Gene3D" id="2.102.10.10">
    <property type="entry name" value="Rieske [2Fe-2S] iron-sulphur domain"/>
    <property type="match status" value="1"/>
</dbReference>
<keyword evidence="2" id="KW-1185">Reference proteome</keyword>
<dbReference type="GO" id="GO:0006122">
    <property type="term" value="P:mitochondrial electron transport, ubiquinol to cytochrome c"/>
    <property type="evidence" value="ECO:0000318"/>
    <property type="project" value="GO_Central"/>
</dbReference>
<dbReference type="STRING" id="13333.W1NNZ1"/>
<evidence type="ECO:0000313" key="2">
    <source>
        <dbReference type="Proteomes" id="UP000017836"/>
    </source>
</evidence>
<dbReference type="HOGENOM" id="CLU_1888583_0_0_1"/>
<gene>
    <name evidence="1" type="ORF">AMTR_s00118p00072930</name>
</gene>
<dbReference type="InterPro" id="IPR036922">
    <property type="entry name" value="Rieske_2Fe-2S_sf"/>
</dbReference>
<dbReference type="InterPro" id="IPR014349">
    <property type="entry name" value="Rieske_Fe-S_prot"/>
</dbReference>